<comment type="caution">
    <text evidence="1">The sequence shown here is derived from an EMBL/GenBank/DDBJ whole genome shotgun (WGS) entry which is preliminary data.</text>
</comment>
<dbReference type="EMBL" id="MLJW01006549">
    <property type="protein sequence ID" value="OIQ66514.1"/>
    <property type="molecule type" value="Genomic_DNA"/>
</dbReference>
<accession>A0A1J5P5P7</accession>
<organism evidence="1">
    <name type="scientific">mine drainage metagenome</name>
    <dbReference type="NCBI Taxonomy" id="410659"/>
    <lineage>
        <taxon>unclassified sequences</taxon>
        <taxon>metagenomes</taxon>
        <taxon>ecological metagenomes</taxon>
    </lineage>
</organism>
<gene>
    <name evidence="1" type="ORF">GALL_519170</name>
</gene>
<dbReference type="AlphaFoldDB" id="A0A1J5P5P7"/>
<name>A0A1J5P5P7_9ZZZZ</name>
<sequence>MRSPLESWISPIAGEVRQTGMLGALPFLVQRTELPAPAQAPATTGLIEIVDLFESTSTV</sequence>
<proteinExistence type="predicted"/>
<protein>
    <submittedName>
        <fullName evidence="1">Uncharacterized protein</fullName>
    </submittedName>
</protein>
<evidence type="ECO:0000313" key="1">
    <source>
        <dbReference type="EMBL" id="OIQ66514.1"/>
    </source>
</evidence>
<reference evidence="1" key="1">
    <citation type="submission" date="2016-10" db="EMBL/GenBank/DDBJ databases">
        <title>Sequence of Gallionella enrichment culture.</title>
        <authorList>
            <person name="Poehlein A."/>
            <person name="Muehling M."/>
            <person name="Daniel R."/>
        </authorList>
    </citation>
    <scope>NUCLEOTIDE SEQUENCE</scope>
</reference>